<dbReference type="GO" id="GO:0005524">
    <property type="term" value="F:ATP binding"/>
    <property type="evidence" value="ECO:0007669"/>
    <property type="project" value="UniProtKB-KW"/>
</dbReference>
<evidence type="ECO:0000259" key="2">
    <source>
        <dbReference type="Pfam" id="PF00004"/>
    </source>
</evidence>
<evidence type="ECO:0000256" key="1">
    <source>
        <dbReference type="SAM" id="Phobius"/>
    </source>
</evidence>
<dbReference type="Gene3D" id="3.40.50.300">
    <property type="entry name" value="P-loop containing nucleotide triphosphate hydrolases"/>
    <property type="match status" value="1"/>
</dbReference>
<protein>
    <submittedName>
        <fullName evidence="3">ATP-binding protein</fullName>
    </submittedName>
</protein>
<dbReference type="SUPFAM" id="SSF52540">
    <property type="entry name" value="P-loop containing nucleoside triphosphate hydrolases"/>
    <property type="match status" value="1"/>
</dbReference>
<keyword evidence="3" id="KW-0067">ATP-binding</keyword>
<name>A0A5C1A8I7_9BACT</name>
<evidence type="ECO:0000313" key="4">
    <source>
        <dbReference type="Proteomes" id="UP000324974"/>
    </source>
</evidence>
<keyword evidence="1" id="KW-1133">Transmembrane helix</keyword>
<reference evidence="4" key="1">
    <citation type="submission" date="2019-08" db="EMBL/GenBank/DDBJ databases">
        <title>Limnoglobus roseus gen. nov., sp. nov., a novel freshwater planctomycete with a giant genome from the family Gemmataceae.</title>
        <authorList>
            <person name="Kulichevskaya I.S."/>
            <person name="Naumoff D.G."/>
            <person name="Miroshnikov K."/>
            <person name="Ivanova A."/>
            <person name="Philippov D.A."/>
            <person name="Hakobyan A."/>
            <person name="Rijpstra I.C."/>
            <person name="Sinninghe Damste J.S."/>
            <person name="Liesack W."/>
            <person name="Dedysh S.N."/>
        </authorList>
    </citation>
    <scope>NUCLEOTIDE SEQUENCE [LARGE SCALE GENOMIC DNA]</scope>
    <source>
        <strain evidence="4">PX52</strain>
    </source>
</reference>
<accession>A0A5C1A8I7</accession>
<dbReference type="EMBL" id="CP042425">
    <property type="protein sequence ID" value="QEL15060.1"/>
    <property type="molecule type" value="Genomic_DNA"/>
</dbReference>
<dbReference type="AlphaFoldDB" id="A0A5C1A8I7"/>
<dbReference type="Pfam" id="PF00004">
    <property type="entry name" value="AAA"/>
    <property type="match status" value="1"/>
</dbReference>
<dbReference type="InterPro" id="IPR050747">
    <property type="entry name" value="Mitochondrial_chaperone_BCS1"/>
</dbReference>
<dbReference type="KEGG" id="lrs:PX52LOC_01966"/>
<dbReference type="InterPro" id="IPR027417">
    <property type="entry name" value="P-loop_NTPase"/>
</dbReference>
<dbReference type="PANTHER" id="PTHR23070">
    <property type="entry name" value="BCS1 AAA-TYPE ATPASE"/>
    <property type="match status" value="1"/>
</dbReference>
<keyword evidence="4" id="KW-1185">Reference proteome</keyword>
<dbReference type="Proteomes" id="UP000324974">
    <property type="component" value="Chromosome"/>
</dbReference>
<keyword evidence="3" id="KW-0547">Nucleotide-binding</keyword>
<sequence length="516" mass="58274">MFATIDAANFGGYGWLIAGAGAVLGIVASMWSKIKGILWRFVSLFIQRIEIPTESAHEAVVAYLIAHYQRLRNYDRMYGASWEYQRDGRYGLIPYELFGSRSLVFWNGWVPFIYTNQMEAKHASNGNKGGGDTPSGVSKVYSTVTFIRGTLNVEEIIKSACMARNNLSWSVEDEEAKKKNRFSIHFVPHRGTHDDDNNSSSDGLSWFQQGAYRLLAHSPDELGKARTLNGKALDNLIFPQKVKDLIREIELWRKSKDWYIEKGIPWKRGWMLYGPPGTGKTALARAFAEDLNMPIYVYNLAEMSNHDLTKAWAEMQVNVPCIALLEDIDNVFHGRENVARKGGMFSMMMPEKKDDNNRDSGRGGMFGPPLTFDCLLNCLDGVERADGIFTVVTTNDITKIDPALGQPRKLPDGTSEFISTRPGRVDKAVELTYMEPGDKKRMAKRILGAFEKPYLEMLAFVDKYPDLQETPAQFQERCAQIALRAFWKDKYATVETQPTVSEVAEELLRPSTNGVH</sequence>
<keyword evidence="1" id="KW-0812">Transmembrane</keyword>
<keyword evidence="1" id="KW-0472">Membrane</keyword>
<dbReference type="InterPro" id="IPR003959">
    <property type="entry name" value="ATPase_AAA_core"/>
</dbReference>
<feature type="transmembrane region" description="Helical" evidence="1">
    <location>
        <begin position="12"/>
        <end position="31"/>
    </location>
</feature>
<feature type="domain" description="ATPase AAA-type core" evidence="2">
    <location>
        <begin position="271"/>
        <end position="405"/>
    </location>
</feature>
<proteinExistence type="predicted"/>
<evidence type="ECO:0000313" key="3">
    <source>
        <dbReference type="EMBL" id="QEL15060.1"/>
    </source>
</evidence>
<organism evidence="3 4">
    <name type="scientific">Limnoglobus roseus</name>
    <dbReference type="NCBI Taxonomy" id="2598579"/>
    <lineage>
        <taxon>Bacteria</taxon>
        <taxon>Pseudomonadati</taxon>
        <taxon>Planctomycetota</taxon>
        <taxon>Planctomycetia</taxon>
        <taxon>Gemmatales</taxon>
        <taxon>Gemmataceae</taxon>
        <taxon>Limnoglobus</taxon>
    </lineage>
</organism>
<dbReference type="GO" id="GO:0016887">
    <property type="term" value="F:ATP hydrolysis activity"/>
    <property type="evidence" value="ECO:0007669"/>
    <property type="project" value="InterPro"/>
</dbReference>
<gene>
    <name evidence="3" type="ORF">PX52LOC_01966</name>
</gene>